<evidence type="ECO:0000313" key="1">
    <source>
        <dbReference type="EMBL" id="EIP89937.1"/>
    </source>
</evidence>
<evidence type="ECO:0000313" key="2">
    <source>
        <dbReference type="Proteomes" id="UP000004682"/>
    </source>
</evidence>
<keyword evidence="2" id="KW-1185">Reference proteome</keyword>
<dbReference type="EMBL" id="JH692061">
    <property type="protein sequence ID" value="EIP89937.1"/>
    <property type="molecule type" value="Genomic_DNA"/>
</dbReference>
<accession>A0ABN0GCR1</accession>
<reference evidence="2" key="1">
    <citation type="journal article" date="2012" name="J. Bacteriol.">
        <title>Revised Genome Sequence of Burkholderia thailandensis MSMB43 with Improved Annotation.</title>
        <authorList>
            <person name="Zhuo Y."/>
            <person name="Liu L."/>
            <person name="Wang Q."/>
            <person name="Liu X."/>
            <person name="Ren B."/>
            <person name="Liu M."/>
            <person name="Ni P."/>
            <person name="Cheng Y.Q."/>
            <person name="Zhang L."/>
        </authorList>
    </citation>
    <scope>NUCLEOTIDE SEQUENCE [LARGE SCALE GENOMIC DNA]</scope>
    <source>
        <strain evidence="2">MSMB43</strain>
    </source>
</reference>
<organism evidence="1 2">
    <name type="scientific">Burkholderia humptydooensis MSMB43</name>
    <dbReference type="NCBI Taxonomy" id="441157"/>
    <lineage>
        <taxon>Bacteria</taxon>
        <taxon>Pseudomonadati</taxon>
        <taxon>Pseudomonadota</taxon>
        <taxon>Betaproteobacteria</taxon>
        <taxon>Burkholderiales</taxon>
        <taxon>Burkholderiaceae</taxon>
        <taxon>Burkholderia</taxon>
        <taxon>pseudomallei group</taxon>
    </lineage>
</organism>
<proteinExistence type="predicted"/>
<gene>
    <name evidence="1" type="ORF">A33K_13520</name>
</gene>
<name>A0ABN0GCR1_9BURK</name>
<dbReference type="Proteomes" id="UP000004682">
    <property type="component" value="Unassembled WGS sequence"/>
</dbReference>
<protein>
    <submittedName>
        <fullName evidence="1">Uncharacterized protein</fullName>
    </submittedName>
</protein>
<sequence>MLVSFRPKEYLRVWKRPSGRSFFARRGQPAWRLLGVRDPRFRRIARERRAVSGAR</sequence>